<dbReference type="PROSITE" id="PS51257">
    <property type="entry name" value="PROKAR_LIPOPROTEIN"/>
    <property type="match status" value="1"/>
</dbReference>
<evidence type="ECO:0000256" key="1">
    <source>
        <dbReference type="SAM" id="SignalP"/>
    </source>
</evidence>
<dbReference type="Proteomes" id="UP001370348">
    <property type="component" value="Chromosome"/>
</dbReference>
<name>A0ABZ2LQ25_9BACT</name>
<keyword evidence="1" id="KW-0732">Signal</keyword>
<evidence type="ECO:0000313" key="5">
    <source>
        <dbReference type="Proteomes" id="UP001370348"/>
    </source>
</evidence>
<dbReference type="Pfam" id="PF07583">
    <property type="entry name" value="PSCyt2"/>
    <property type="match status" value="1"/>
</dbReference>
<dbReference type="Pfam" id="PF07587">
    <property type="entry name" value="PSD1"/>
    <property type="match status" value="1"/>
</dbReference>
<dbReference type="InterPro" id="IPR022655">
    <property type="entry name" value="DUF1553"/>
</dbReference>
<evidence type="ECO:0000259" key="3">
    <source>
        <dbReference type="Pfam" id="PF07587"/>
    </source>
</evidence>
<feature type="signal peptide" evidence="1">
    <location>
        <begin position="1"/>
        <end position="17"/>
    </location>
</feature>
<dbReference type="PANTHER" id="PTHR35889">
    <property type="entry name" value="CYCLOINULO-OLIGOSACCHARIDE FRUCTANOTRANSFERASE-RELATED"/>
    <property type="match status" value="1"/>
</dbReference>
<gene>
    <name evidence="4" type="ORF">LZC94_34825</name>
</gene>
<accession>A0ABZ2LQ25</accession>
<organism evidence="4 5">
    <name type="scientific">Pendulispora albinea</name>
    <dbReference type="NCBI Taxonomy" id="2741071"/>
    <lineage>
        <taxon>Bacteria</taxon>
        <taxon>Pseudomonadati</taxon>
        <taxon>Myxococcota</taxon>
        <taxon>Myxococcia</taxon>
        <taxon>Myxococcales</taxon>
        <taxon>Sorangiineae</taxon>
        <taxon>Pendulisporaceae</taxon>
        <taxon>Pendulispora</taxon>
    </lineage>
</organism>
<protein>
    <submittedName>
        <fullName evidence="4">DUF1549 and DUF1553 domain-containing protein</fullName>
    </submittedName>
</protein>
<feature type="chain" id="PRO_5046921428" evidence="1">
    <location>
        <begin position="18"/>
        <end position="586"/>
    </location>
</feature>
<dbReference type="RefSeq" id="WP_394822632.1">
    <property type="nucleotide sequence ID" value="NZ_CP089984.1"/>
</dbReference>
<dbReference type="PANTHER" id="PTHR35889:SF3">
    <property type="entry name" value="F-BOX DOMAIN-CONTAINING PROTEIN"/>
    <property type="match status" value="1"/>
</dbReference>
<dbReference type="InterPro" id="IPR011444">
    <property type="entry name" value="DUF1549"/>
</dbReference>
<sequence length="586" mass="64751">MKFVRGPLAMVSVVVMAGGCASGGPAPVPVRAPPAVANRTGASPARVSMRSAEIDARLRAEWQSKKIETTARVDDAGFLRRVHLDLTGRVPSAQAVEAFLADRSADKRAKVIDALLASPAYADHFTNYWDRALLGRDVRNNVDRAEFRRWLHERFDANVGYDVWVRDLVSATGLTTGPKSDDGSPLPAATSDVRVNGATNWYVRYMDNPADLAGTASRLFLGVQIQCAQCHDHKTEKWRMSDFQAFTASFMQTRAQLFYPQDKDKKGTRPFDVEDVEKPRRKAKGMDLTDYKNAVPRALDGTELAASGRPRAALAAWITAKRNPWFARAVVNRMWAKLLGRGFFEPIDDIRESNPPAVPGLLDALAQDFVASGYDLKHLLRLVANTEAYQLAARPKAQLPTWGAPVERGSAPAGDERGAAEGAAQVRRDEDALWSYFHMDRLGPDELLDSLAQATGDKSLLEKGAGGDQIRAGLRKQFAFLFDVDEEADHHDEFDGTIAQALWMINGNVLNRSVQVAPGSALAEVIGKPGRDEAKIRALYMRTLSRPPTAEETEHWVKFVNANPMRQAYEDLLWALLNSSEFLFNH</sequence>
<evidence type="ECO:0000259" key="2">
    <source>
        <dbReference type="Pfam" id="PF07583"/>
    </source>
</evidence>
<dbReference type="EMBL" id="CP089984">
    <property type="protein sequence ID" value="WXB13013.1"/>
    <property type="molecule type" value="Genomic_DNA"/>
</dbReference>
<evidence type="ECO:0000313" key="4">
    <source>
        <dbReference type="EMBL" id="WXB13013.1"/>
    </source>
</evidence>
<reference evidence="4 5" key="1">
    <citation type="submission" date="2021-12" db="EMBL/GenBank/DDBJ databases">
        <title>Discovery of the Pendulisporaceae a myxobacterial family with distinct sporulation behavior and unique specialized metabolism.</title>
        <authorList>
            <person name="Garcia R."/>
            <person name="Popoff A."/>
            <person name="Bader C.D."/>
            <person name="Loehr J."/>
            <person name="Walesch S."/>
            <person name="Walt C."/>
            <person name="Boldt J."/>
            <person name="Bunk B."/>
            <person name="Haeckl F.J.F.P.J."/>
            <person name="Gunesch A.P."/>
            <person name="Birkelbach J."/>
            <person name="Nuebel U."/>
            <person name="Pietschmann T."/>
            <person name="Bach T."/>
            <person name="Mueller R."/>
        </authorList>
    </citation>
    <scope>NUCLEOTIDE SEQUENCE [LARGE SCALE GENOMIC DNA]</scope>
    <source>
        <strain evidence="4 5">MSr11954</strain>
    </source>
</reference>
<keyword evidence="5" id="KW-1185">Reference proteome</keyword>
<feature type="domain" description="DUF1553" evidence="3">
    <location>
        <begin position="311"/>
        <end position="399"/>
    </location>
</feature>
<proteinExistence type="predicted"/>
<feature type="domain" description="DUF1549" evidence="2">
    <location>
        <begin position="53"/>
        <end position="254"/>
    </location>
</feature>